<feature type="domain" description="WW" evidence="2">
    <location>
        <begin position="26"/>
        <end position="60"/>
    </location>
</feature>
<dbReference type="InterPro" id="IPR001202">
    <property type="entry name" value="WW_dom"/>
</dbReference>
<dbReference type="AlphaFoldDB" id="A0A1E7EST2"/>
<evidence type="ECO:0000313" key="3">
    <source>
        <dbReference type="EMBL" id="OEU08906.1"/>
    </source>
</evidence>
<accession>A0A1E7EST2</accession>
<evidence type="ECO:0000259" key="2">
    <source>
        <dbReference type="PROSITE" id="PS50020"/>
    </source>
</evidence>
<proteinExistence type="predicted"/>
<dbReference type="InParanoid" id="A0A1E7EST2"/>
<feature type="compositionally biased region" description="Low complexity" evidence="1">
    <location>
        <begin position="1"/>
        <end position="13"/>
    </location>
</feature>
<sequence length="75" mass="8278">MRVVESTSTSSSYDSDDDEPVPSDEELFAAGWAKTLDPNSGSYYYFTLDRAETVWDNPLVPASTQSDEDSSVCEI</sequence>
<gene>
    <name evidence="3" type="ORF">FRACYDRAFT_220795</name>
</gene>
<feature type="region of interest" description="Disordered" evidence="1">
    <location>
        <begin position="1"/>
        <end position="25"/>
    </location>
</feature>
<keyword evidence="4" id="KW-1185">Reference proteome</keyword>
<dbReference type="KEGG" id="fcy:FRACYDRAFT_220795"/>
<dbReference type="Proteomes" id="UP000095751">
    <property type="component" value="Unassembled WGS sequence"/>
</dbReference>
<feature type="compositionally biased region" description="Acidic residues" evidence="1">
    <location>
        <begin position="14"/>
        <end position="25"/>
    </location>
</feature>
<dbReference type="EMBL" id="KV784378">
    <property type="protein sequence ID" value="OEU08906.1"/>
    <property type="molecule type" value="Genomic_DNA"/>
</dbReference>
<protein>
    <recommendedName>
        <fullName evidence="2">WW domain-containing protein</fullName>
    </recommendedName>
</protein>
<organism evidence="3 4">
    <name type="scientific">Fragilariopsis cylindrus CCMP1102</name>
    <dbReference type="NCBI Taxonomy" id="635003"/>
    <lineage>
        <taxon>Eukaryota</taxon>
        <taxon>Sar</taxon>
        <taxon>Stramenopiles</taxon>
        <taxon>Ochrophyta</taxon>
        <taxon>Bacillariophyta</taxon>
        <taxon>Bacillariophyceae</taxon>
        <taxon>Bacillariophycidae</taxon>
        <taxon>Bacillariales</taxon>
        <taxon>Bacillariaceae</taxon>
        <taxon>Fragilariopsis</taxon>
    </lineage>
</organism>
<evidence type="ECO:0000313" key="4">
    <source>
        <dbReference type="Proteomes" id="UP000095751"/>
    </source>
</evidence>
<evidence type="ECO:0000256" key="1">
    <source>
        <dbReference type="SAM" id="MobiDB-lite"/>
    </source>
</evidence>
<reference evidence="3 4" key="1">
    <citation type="submission" date="2016-09" db="EMBL/GenBank/DDBJ databases">
        <title>Extensive genetic diversity and differential bi-allelic expression allows diatom success in the polar Southern Ocean.</title>
        <authorList>
            <consortium name="DOE Joint Genome Institute"/>
            <person name="Mock T."/>
            <person name="Otillar R.P."/>
            <person name="Strauss J."/>
            <person name="Dupont C."/>
            <person name="Frickenhaus S."/>
            <person name="Maumus F."/>
            <person name="Mcmullan M."/>
            <person name="Sanges R."/>
            <person name="Schmutz J."/>
            <person name="Toseland A."/>
            <person name="Valas R."/>
            <person name="Veluchamy A."/>
            <person name="Ward B.J."/>
            <person name="Allen A."/>
            <person name="Barry K."/>
            <person name="Falciatore A."/>
            <person name="Ferrante M."/>
            <person name="Fortunato A.E."/>
            <person name="Gloeckner G."/>
            <person name="Gruber A."/>
            <person name="Hipkin R."/>
            <person name="Janech M."/>
            <person name="Kroth P."/>
            <person name="Leese F."/>
            <person name="Lindquist E."/>
            <person name="Lyon B.R."/>
            <person name="Martin J."/>
            <person name="Mayer C."/>
            <person name="Parker M."/>
            <person name="Quesneville H."/>
            <person name="Raymond J."/>
            <person name="Uhlig C."/>
            <person name="Valentin K.U."/>
            <person name="Worden A.Z."/>
            <person name="Armbrust E.V."/>
            <person name="Bowler C."/>
            <person name="Green B."/>
            <person name="Moulton V."/>
            <person name="Van Oosterhout C."/>
            <person name="Grigoriev I."/>
        </authorList>
    </citation>
    <scope>NUCLEOTIDE SEQUENCE [LARGE SCALE GENOMIC DNA]</scope>
    <source>
        <strain evidence="3 4">CCMP1102</strain>
    </source>
</reference>
<dbReference type="InterPro" id="IPR036020">
    <property type="entry name" value="WW_dom_sf"/>
</dbReference>
<dbReference type="SUPFAM" id="SSF51045">
    <property type="entry name" value="WW domain"/>
    <property type="match status" value="1"/>
</dbReference>
<dbReference type="Gene3D" id="2.20.70.10">
    <property type="match status" value="1"/>
</dbReference>
<name>A0A1E7EST2_9STRA</name>
<dbReference type="PROSITE" id="PS50020">
    <property type="entry name" value="WW_DOMAIN_2"/>
    <property type="match status" value="1"/>
</dbReference>